<dbReference type="InterPro" id="IPR036881">
    <property type="entry name" value="Glyco_hydro_3_C_sf"/>
</dbReference>
<organism evidence="12 13">
    <name type="scientific">Trebonia kvetii</name>
    <dbReference type="NCBI Taxonomy" id="2480626"/>
    <lineage>
        <taxon>Bacteria</taxon>
        <taxon>Bacillati</taxon>
        <taxon>Actinomycetota</taxon>
        <taxon>Actinomycetes</taxon>
        <taxon>Streptosporangiales</taxon>
        <taxon>Treboniaceae</taxon>
        <taxon>Trebonia</taxon>
    </lineage>
</organism>
<dbReference type="FunFam" id="3.40.50.1700:FF:000009">
    <property type="entry name" value="Periplasmic beta-glucosidase"/>
    <property type="match status" value="1"/>
</dbReference>
<dbReference type="PANTHER" id="PTHR30620:SF16">
    <property type="entry name" value="LYSOSOMAL BETA GLUCOSIDASE"/>
    <property type="match status" value="1"/>
</dbReference>
<protein>
    <recommendedName>
        <fullName evidence="8">Exo-alpha-(1-&gt;6)-L-arabinopyranosidase</fullName>
        <ecNumber evidence="3">3.2.1.21</ecNumber>
    </recommendedName>
</protein>
<dbReference type="InterPro" id="IPR019800">
    <property type="entry name" value="Glyco_hydro_3_AS"/>
</dbReference>
<feature type="chain" id="PRO_5026781513" description="Exo-alpha-(1-&gt;6)-L-arabinopyranosidase" evidence="10">
    <location>
        <begin position="34"/>
        <end position="786"/>
    </location>
</feature>
<dbReference type="SUPFAM" id="SSF51445">
    <property type="entry name" value="(Trans)glycosidases"/>
    <property type="match status" value="1"/>
</dbReference>
<evidence type="ECO:0000256" key="3">
    <source>
        <dbReference type="ARBA" id="ARBA00012744"/>
    </source>
</evidence>
<dbReference type="InterPro" id="IPR051915">
    <property type="entry name" value="Cellulose_Degrad_GH3"/>
</dbReference>
<feature type="signal peptide" evidence="10">
    <location>
        <begin position="1"/>
        <end position="33"/>
    </location>
</feature>
<dbReference type="FunFam" id="2.60.40.10:FF:000495">
    <property type="entry name" value="Periplasmic beta-glucosidase"/>
    <property type="match status" value="1"/>
</dbReference>
<comment type="catalytic activity">
    <reaction evidence="1">
        <text>Hydrolysis of terminal, non-reducing beta-D-glucosyl residues with release of beta-D-glucose.</text>
        <dbReference type="EC" id="3.2.1.21"/>
    </reaction>
</comment>
<gene>
    <name evidence="12" type="ORF">EAS64_10310</name>
</gene>
<dbReference type="Gene3D" id="2.60.40.10">
    <property type="entry name" value="Immunoglobulins"/>
    <property type="match status" value="1"/>
</dbReference>
<evidence type="ECO:0000256" key="9">
    <source>
        <dbReference type="RuleBase" id="RU361161"/>
    </source>
</evidence>
<dbReference type="Pfam" id="PF01915">
    <property type="entry name" value="Glyco_hydro_3_C"/>
    <property type="match status" value="1"/>
</dbReference>
<evidence type="ECO:0000256" key="4">
    <source>
        <dbReference type="ARBA" id="ARBA00022729"/>
    </source>
</evidence>
<dbReference type="AlphaFoldDB" id="A0A6P2C3P3"/>
<dbReference type="Proteomes" id="UP000460272">
    <property type="component" value="Unassembled WGS sequence"/>
</dbReference>
<evidence type="ECO:0000256" key="7">
    <source>
        <dbReference type="ARBA" id="ARBA00058905"/>
    </source>
</evidence>
<comment type="function">
    <text evidence="7">Catalyzes the hydrolysis of a non-reducing terminal alpha-L-arabinopyranosidic linkage in ginsenoside Rb2 (alpha-L-arabinopyranosyl-(1-&gt;6)-alpha-D-glucopyranosyl) to release alpha-D-glucopyranosyl (Rd). It is not able to hydrolyze alpha-L-arabinofuranosyl-(1-&gt;6)-alpha-D-glucopyranosyl (Rc).</text>
</comment>
<comment type="caution">
    <text evidence="12">The sequence shown here is derived from an EMBL/GenBank/DDBJ whole genome shotgun (WGS) entry which is preliminary data.</text>
</comment>
<reference evidence="12 13" key="1">
    <citation type="submission" date="2018-11" db="EMBL/GenBank/DDBJ databases">
        <title>Trebonia kvetii gen.nov., sp.nov., a novel acidophilic actinobacterium, and proposal of the new actinobacterial family Treboniaceae fam. nov.</title>
        <authorList>
            <person name="Rapoport D."/>
            <person name="Sagova-Mareckova M."/>
            <person name="Sedlacek I."/>
            <person name="Provaznik J."/>
            <person name="Kralova S."/>
            <person name="Pavlinic D."/>
            <person name="Benes V."/>
            <person name="Kopecky J."/>
        </authorList>
    </citation>
    <scope>NUCLEOTIDE SEQUENCE [LARGE SCALE GENOMIC DNA]</scope>
    <source>
        <strain evidence="12 13">15Tr583</strain>
    </source>
</reference>
<keyword evidence="6 9" id="KW-0326">Glycosidase</keyword>
<evidence type="ECO:0000313" key="13">
    <source>
        <dbReference type="Proteomes" id="UP000460272"/>
    </source>
</evidence>
<dbReference type="EMBL" id="RPFW01000002">
    <property type="protein sequence ID" value="TVZ05790.1"/>
    <property type="molecule type" value="Genomic_DNA"/>
</dbReference>
<keyword evidence="4 10" id="KW-0732">Signal</keyword>
<dbReference type="GO" id="GO:0008422">
    <property type="term" value="F:beta-glucosidase activity"/>
    <property type="evidence" value="ECO:0007669"/>
    <property type="project" value="UniProtKB-EC"/>
</dbReference>
<dbReference type="SUPFAM" id="SSF52279">
    <property type="entry name" value="Beta-D-glucan exohydrolase, C-terminal domain"/>
    <property type="match status" value="1"/>
</dbReference>
<keyword evidence="13" id="KW-1185">Reference proteome</keyword>
<dbReference type="InterPro" id="IPR013783">
    <property type="entry name" value="Ig-like_fold"/>
</dbReference>
<dbReference type="PROSITE" id="PS00775">
    <property type="entry name" value="GLYCOSYL_HYDROL_F3"/>
    <property type="match status" value="1"/>
</dbReference>
<sequence>MRSPLRRPRAAQLAIGAGALTALALLTVPAATAGPTSTNAAARAGGQAALAATQQAGAGLSAATRQRLASISDKVNSLIGKMTLAEKFGQLEMSGPTGPNGTPGQTLLDEVRAGTVGSVLDLVGVSNINQVQQAALQSRLHIPVIFGLDVIHGYKTIFPVPLGEASSWDPAAISRDESISASEATADGIKWTFNPMVDISRDPRWGRVVEGAGEDPFLGAAIAAAKVRGYQGSDYSAPDKMAATIKHFGAYGAVQAGREYASTDMSEQQLRNIYLPPYRAAVDAGAATVMSAFTSLNGVPASANPYLLTTILRDEWGFGGTVLSDYQAIQELEVFGYATSGAQAAQLALTAGVDIEMGVQVPSQFSTYTLYGPDLVKSGKVSMATINNEVRHVLNLKFLAGMFDHPFTDPNRVKTAELTPANLAAARTMAGKSMVLLNNNNGALPLSTSLPSIAVVGPLADNPSDQLGPDVPIGYSSSDLNSVVPVLDGIKTAAPNATVSYAQGCDTSCTSTSGFGAAVSAAKASAVTVIVAGEPSADSSEASSRSDISLPGQQTALIQAIAATGKPYVVVLMNGRPLTLGWVADNAPALLEAWYPGTEGGNAVADVLFGKVNPGGKLPMSFPRNVGQIPISYNELPTGRPADPNNKYTSKYLDVANTPQYAFGYGLSYTTFALSNLHVSAASVSTKGTLSVSADITNTGTVAGDDVVQPYTHQDGTSILQPVRRLNGFERVTLAPGQTKTITFTLGPSNIGFYNNLGQFEVDPGTVDVFVGDSSTGGTQGQFTVG</sequence>
<evidence type="ECO:0000256" key="2">
    <source>
        <dbReference type="ARBA" id="ARBA00005336"/>
    </source>
</evidence>
<evidence type="ECO:0000256" key="8">
    <source>
        <dbReference type="ARBA" id="ARBA00074219"/>
    </source>
</evidence>
<dbReference type="EC" id="3.2.1.21" evidence="3"/>
<dbReference type="GO" id="GO:0009251">
    <property type="term" value="P:glucan catabolic process"/>
    <property type="evidence" value="ECO:0007669"/>
    <property type="project" value="TreeGrafter"/>
</dbReference>
<dbReference type="Pfam" id="PF00933">
    <property type="entry name" value="Glyco_hydro_3"/>
    <property type="match status" value="1"/>
</dbReference>
<accession>A0A6P2C3P3</accession>
<dbReference type="InterPro" id="IPR002772">
    <property type="entry name" value="Glyco_hydro_3_C"/>
</dbReference>
<evidence type="ECO:0000256" key="1">
    <source>
        <dbReference type="ARBA" id="ARBA00000448"/>
    </source>
</evidence>
<dbReference type="Gene3D" id="3.20.20.300">
    <property type="entry name" value="Glycoside hydrolase, family 3, N-terminal domain"/>
    <property type="match status" value="1"/>
</dbReference>
<dbReference type="SMART" id="SM01217">
    <property type="entry name" value="Fn3_like"/>
    <property type="match status" value="1"/>
</dbReference>
<dbReference type="PANTHER" id="PTHR30620">
    <property type="entry name" value="PERIPLASMIC BETA-GLUCOSIDASE-RELATED"/>
    <property type="match status" value="1"/>
</dbReference>
<evidence type="ECO:0000256" key="5">
    <source>
        <dbReference type="ARBA" id="ARBA00022801"/>
    </source>
</evidence>
<evidence type="ECO:0000256" key="6">
    <source>
        <dbReference type="ARBA" id="ARBA00023295"/>
    </source>
</evidence>
<evidence type="ECO:0000313" key="12">
    <source>
        <dbReference type="EMBL" id="TVZ05790.1"/>
    </source>
</evidence>
<dbReference type="InterPro" id="IPR036962">
    <property type="entry name" value="Glyco_hydro_3_N_sf"/>
</dbReference>
<dbReference type="PRINTS" id="PR00133">
    <property type="entry name" value="GLHYDRLASE3"/>
</dbReference>
<dbReference type="Pfam" id="PF14310">
    <property type="entry name" value="Fn3-like"/>
    <property type="match status" value="1"/>
</dbReference>
<feature type="domain" description="Fibronectin type III-like" evidence="11">
    <location>
        <begin position="706"/>
        <end position="775"/>
    </location>
</feature>
<comment type="similarity">
    <text evidence="2 9">Belongs to the glycosyl hydrolase 3 family.</text>
</comment>
<proteinExistence type="inferred from homology"/>
<keyword evidence="5 9" id="KW-0378">Hydrolase</keyword>
<dbReference type="InterPro" id="IPR026891">
    <property type="entry name" value="Fn3-like"/>
</dbReference>
<dbReference type="Gene3D" id="3.40.50.1700">
    <property type="entry name" value="Glycoside hydrolase family 3 C-terminal domain"/>
    <property type="match status" value="1"/>
</dbReference>
<evidence type="ECO:0000256" key="10">
    <source>
        <dbReference type="SAM" id="SignalP"/>
    </source>
</evidence>
<name>A0A6P2C3P3_9ACTN</name>
<dbReference type="InterPro" id="IPR017853">
    <property type="entry name" value="GH"/>
</dbReference>
<dbReference type="FunFam" id="3.20.20.300:FF:000005">
    <property type="entry name" value="Periplasmic beta-glucosidase"/>
    <property type="match status" value="1"/>
</dbReference>
<dbReference type="OrthoDB" id="9803863at2"/>
<evidence type="ECO:0000259" key="11">
    <source>
        <dbReference type="SMART" id="SM01217"/>
    </source>
</evidence>
<dbReference type="InterPro" id="IPR001764">
    <property type="entry name" value="Glyco_hydro_3_N"/>
</dbReference>